<dbReference type="EC" id="5.3.1.23" evidence="5"/>
<dbReference type="STRING" id="173990.SAMN05660691_03033"/>
<evidence type="ECO:0000256" key="4">
    <source>
        <dbReference type="ARBA" id="ARBA00058145"/>
    </source>
</evidence>
<proteinExistence type="inferred from homology"/>
<feature type="binding site" evidence="5">
    <location>
        <begin position="238"/>
        <end position="239"/>
    </location>
    <ligand>
        <name>substrate</name>
    </ligand>
</feature>
<evidence type="ECO:0000256" key="3">
    <source>
        <dbReference type="ARBA" id="ARBA00051169"/>
    </source>
</evidence>
<comment type="catalytic activity">
    <reaction evidence="2">
        <text>5-deoxy-alpha-D-ribose 1-phosphate = 5-deoxy-D-ribulose 1-phosphate</text>
        <dbReference type="Rhea" id="RHEA:61296"/>
        <dbReference type="ChEBI" id="CHEBI:58749"/>
        <dbReference type="ChEBI" id="CHEBI:144504"/>
    </reaction>
    <physiologicalReaction direction="left-to-right" evidence="2">
        <dbReference type="Rhea" id="RHEA:61297"/>
    </physiologicalReaction>
</comment>
<evidence type="ECO:0000256" key="2">
    <source>
        <dbReference type="ARBA" id="ARBA00050906"/>
    </source>
</evidence>
<comment type="similarity">
    <text evidence="5">Belongs to the EIF-2B alpha/beta/delta subunits family. MtnA subfamily.</text>
</comment>
<dbReference type="EMBL" id="FNXF01000013">
    <property type="protein sequence ID" value="SEI04326.1"/>
    <property type="molecule type" value="Genomic_DNA"/>
</dbReference>
<dbReference type="Gene3D" id="1.20.120.420">
    <property type="entry name" value="translation initiation factor eif-2b, domain 1"/>
    <property type="match status" value="1"/>
</dbReference>
<dbReference type="PANTHER" id="PTHR43475">
    <property type="entry name" value="METHYLTHIORIBOSE-1-PHOSPHATE ISOMERASE"/>
    <property type="match status" value="1"/>
</dbReference>
<dbReference type="InterPro" id="IPR011559">
    <property type="entry name" value="Initiation_fac_2B_a/b/d"/>
</dbReference>
<feature type="active site" description="Proton donor" evidence="5">
    <location>
        <position position="228"/>
    </location>
</feature>
<comment type="function">
    <text evidence="4">Catalyzes the interconversion of methylthioribose-1-phosphate (MTR-1-P) into methylthioribulose-1-phosphate (MTRu-1-P). Also catalyzes the interconversion of 5-deoxyribose 1-phosphate and 5-deoxyribulose 1-phosphate. Part of a bifunctional DHAP-shunt salvage pathway for SAM by-products.</text>
</comment>
<sequence>MKNLTALSLKTVQGELYVLDQTLLPQQQKWLPCQTVNGMVAMIKALQLRGAPAIGIGACLLLAYRARVGDSREQLLLDAEVLRAARPTAVNLMNNLDSMIAALQQSDFKTAAIDCAGQLFAEDVQLCLNMARHGAALVQQGEQLLTHCNTGGLATAGVGTALGVINLAHQQGKNIRLWVDETRPLLQGGRLTAWECLQLGIPYQLICDNMAAMLMARGQVDRIFVGSDRIAANGDFANKVGTYSLAVLAHYHKVPFYVVAPHTTVDLACTDGSAIPIEQRHGNEVRGVSGAFGTAIWAPEDAVVFNPAFDVTPAALVTGWVLDTGVYSQADIAAGVLMQFAQA</sequence>
<dbReference type="Pfam" id="PF01008">
    <property type="entry name" value="IF-2B"/>
    <property type="match status" value="1"/>
</dbReference>
<organism evidence="6 7">
    <name type="scientific">Rheinheimera pacifica</name>
    <dbReference type="NCBI Taxonomy" id="173990"/>
    <lineage>
        <taxon>Bacteria</taxon>
        <taxon>Pseudomonadati</taxon>
        <taxon>Pseudomonadota</taxon>
        <taxon>Gammaproteobacteria</taxon>
        <taxon>Chromatiales</taxon>
        <taxon>Chromatiaceae</taxon>
        <taxon>Rheinheimera</taxon>
    </lineage>
</organism>
<accession>A0A1H6MZE8</accession>
<dbReference type="GO" id="GO:0019509">
    <property type="term" value="P:L-methionine salvage from methylthioadenosine"/>
    <property type="evidence" value="ECO:0007669"/>
    <property type="project" value="UniProtKB-UniRule"/>
</dbReference>
<keyword evidence="1 5" id="KW-0413">Isomerase</keyword>
<protein>
    <recommendedName>
        <fullName evidence="5">Methylthioribose-1-phosphate isomerase</fullName>
        <shortName evidence="5">M1Pi</shortName>
        <shortName evidence="5">MTR-1-P isomerase</shortName>
        <ecNumber evidence="5">5.3.1.23</ecNumber>
    </recommendedName>
    <alternativeName>
        <fullName evidence="5">S-methyl-5-thioribose-1-phosphate isomerase</fullName>
    </alternativeName>
</protein>
<dbReference type="PANTHER" id="PTHR43475:SF1">
    <property type="entry name" value="METHYLTHIORIBOSE-1-PHOSPHATE ISOMERASE"/>
    <property type="match status" value="1"/>
</dbReference>
<evidence type="ECO:0000313" key="6">
    <source>
        <dbReference type="EMBL" id="SEI04326.1"/>
    </source>
</evidence>
<dbReference type="UniPathway" id="UPA00904">
    <property type="reaction ID" value="UER00874"/>
</dbReference>
<comment type="catalytic activity">
    <reaction evidence="3">
        <text>5-(methylsulfanyl)-alpha-D-ribose 1-phosphate = 5-(methylsulfanyl)-D-ribulose 1-phosphate</text>
        <dbReference type="Rhea" id="RHEA:19989"/>
        <dbReference type="ChEBI" id="CHEBI:58533"/>
        <dbReference type="ChEBI" id="CHEBI:58548"/>
        <dbReference type="EC" id="5.3.1.23"/>
    </reaction>
    <physiologicalReaction direction="left-to-right" evidence="3">
        <dbReference type="Rhea" id="RHEA:19990"/>
    </physiologicalReaction>
</comment>
<feature type="binding site" evidence="5">
    <location>
        <position position="86"/>
    </location>
    <ligand>
        <name>substrate</name>
    </ligand>
</feature>
<dbReference type="SUPFAM" id="SSF100950">
    <property type="entry name" value="NagB/RpiA/CoA transferase-like"/>
    <property type="match status" value="1"/>
</dbReference>
<dbReference type="Gene3D" id="3.40.50.10470">
    <property type="entry name" value="Translation initiation factor eif-2b, domain 2"/>
    <property type="match status" value="1"/>
</dbReference>
<comment type="pathway">
    <text evidence="5">Amino-acid biosynthesis; L-methionine biosynthesis via salvage pathway; L-methionine from S-methyl-5-thio-alpha-D-ribose 1-phosphate: step 1/6.</text>
</comment>
<dbReference type="NCBIfam" id="NF004326">
    <property type="entry name" value="PRK05720.1"/>
    <property type="match status" value="1"/>
</dbReference>
<dbReference type="InterPro" id="IPR042529">
    <property type="entry name" value="IF_2B-like_C"/>
</dbReference>
<dbReference type="FunFam" id="1.20.120.420:FF:000003">
    <property type="entry name" value="Methylthioribose-1-phosphate isomerase"/>
    <property type="match status" value="1"/>
</dbReference>
<keyword evidence="5" id="KW-0486">Methionine biosynthesis</keyword>
<dbReference type="HAMAP" id="MF_01678">
    <property type="entry name" value="Salvage_MtnA"/>
    <property type="match status" value="1"/>
</dbReference>
<dbReference type="RefSeq" id="WP_092795166.1">
    <property type="nucleotide sequence ID" value="NZ_FNXF01000013.1"/>
</dbReference>
<evidence type="ECO:0000313" key="7">
    <source>
        <dbReference type="Proteomes" id="UP000199371"/>
    </source>
</evidence>
<keyword evidence="5" id="KW-0028">Amino-acid biosynthesis</keyword>
<evidence type="ECO:0000256" key="5">
    <source>
        <dbReference type="HAMAP-Rule" id="MF_01678"/>
    </source>
</evidence>
<dbReference type="InterPro" id="IPR005251">
    <property type="entry name" value="IF-M1Pi"/>
</dbReference>
<dbReference type="AlphaFoldDB" id="A0A1H6MZE8"/>
<dbReference type="FunFam" id="3.40.50.10470:FF:000006">
    <property type="entry name" value="Methylthioribose-1-phosphate isomerase"/>
    <property type="match status" value="1"/>
</dbReference>
<dbReference type="GO" id="GO:0046523">
    <property type="term" value="F:S-methyl-5-thioribose-1-phosphate isomerase activity"/>
    <property type="evidence" value="ECO:0007669"/>
    <property type="project" value="UniProtKB-UniRule"/>
</dbReference>
<reference evidence="7" key="1">
    <citation type="submission" date="2016-10" db="EMBL/GenBank/DDBJ databases">
        <authorList>
            <person name="Varghese N."/>
            <person name="Submissions S."/>
        </authorList>
    </citation>
    <scope>NUCLEOTIDE SEQUENCE [LARGE SCALE GENOMIC DNA]</scope>
    <source>
        <strain evidence="7">DSM 17616</strain>
    </source>
</reference>
<keyword evidence="7" id="KW-1185">Reference proteome</keyword>
<dbReference type="NCBIfam" id="TIGR00512">
    <property type="entry name" value="salvage_mtnA"/>
    <property type="match status" value="1"/>
</dbReference>
<dbReference type="InterPro" id="IPR000649">
    <property type="entry name" value="IF-2B-related"/>
</dbReference>
<feature type="binding site" evidence="5">
    <location>
        <position position="187"/>
    </location>
    <ligand>
        <name>substrate</name>
    </ligand>
</feature>
<dbReference type="Proteomes" id="UP000199371">
    <property type="component" value="Unassembled WGS sequence"/>
</dbReference>
<feature type="binding site" evidence="5">
    <location>
        <begin position="49"/>
        <end position="51"/>
    </location>
    <ligand>
        <name>substrate</name>
    </ligand>
</feature>
<dbReference type="InterPro" id="IPR027363">
    <property type="entry name" value="M1Pi_N"/>
</dbReference>
<gene>
    <name evidence="5" type="primary">mtnA</name>
    <name evidence="6" type="ORF">SAMN05660691_03033</name>
</gene>
<feature type="site" description="Transition state stabilizer" evidence="5">
    <location>
        <position position="148"/>
    </location>
</feature>
<dbReference type="OrthoDB" id="9803436at2"/>
<dbReference type="NCBIfam" id="TIGR00524">
    <property type="entry name" value="eIF-2B_rel"/>
    <property type="match status" value="1"/>
</dbReference>
<name>A0A1H6MZE8_9GAMM</name>
<evidence type="ECO:0000256" key="1">
    <source>
        <dbReference type="ARBA" id="ARBA00023235"/>
    </source>
</evidence>
<dbReference type="InterPro" id="IPR037171">
    <property type="entry name" value="NagB/RpiA_transferase-like"/>
</dbReference>